<accession>A0A4R3K5F7</accession>
<protein>
    <submittedName>
        <fullName evidence="2">Uncharacterized protein</fullName>
    </submittedName>
</protein>
<proteinExistence type="predicted"/>
<gene>
    <name evidence="2" type="ORF">EDD72_1323</name>
</gene>
<reference evidence="2 3" key="1">
    <citation type="submission" date="2019-03" db="EMBL/GenBank/DDBJ databases">
        <title>Genomic Encyclopedia of Type Strains, Phase IV (KMG-IV): sequencing the most valuable type-strain genomes for metagenomic binning, comparative biology and taxonomic classification.</title>
        <authorList>
            <person name="Goeker M."/>
        </authorList>
    </citation>
    <scope>NUCLEOTIDE SEQUENCE [LARGE SCALE GENOMIC DNA]</scope>
    <source>
        <strain evidence="2 3">DSM 23802</strain>
    </source>
</reference>
<feature type="transmembrane region" description="Helical" evidence="1">
    <location>
        <begin position="6"/>
        <end position="28"/>
    </location>
</feature>
<sequence>MVNDQMIHLLFDIIIPILVVIRIPFLYIDLFPRQIGESGKKQL</sequence>
<organism evidence="2 3">
    <name type="scientific">Tepidibacillus fermentans</name>
    <dbReference type="NCBI Taxonomy" id="1281767"/>
    <lineage>
        <taxon>Bacteria</taxon>
        <taxon>Bacillati</taxon>
        <taxon>Bacillota</taxon>
        <taxon>Bacilli</taxon>
        <taxon>Bacillales</taxon>
        <taxon>Bacillaceae</taxon>
        <taxon>Tepidibacillus</taxon>
    </lineage>
</organism>
<dbReference type="AlphaFoldDB" id="A0A4R3K5F7"/>
<comment type="caution">
    <text evidence="2">The sequence shown here is derived from an EMBL/GenBank/DDBJ whole genome shotgun (WGS) entry which is preliminary data.</text>
</comment>
<keyword evidence="1" id="KW-1133">Transmembrane helix</keyword>
<dbReference type="EMBL" id="SMAB01000032">
    <property type="protein sequence ID" value="TCS77947.1"/>
    <property type="molecule type" value="Genomic_DNA"/>
</dbReference>
<keyword evidence="1" id="KW-0812">Transmembrane</keyword>
<dbReference type="RefSeq" id="WP_279388114.1">
    <property type="nucleotide sequence ID" value="NZ_SMAB01000032.1"/>
</dbReference>
<name>A0A4R3K5F7_9BACI</name>
<keyword evidence="3" id="KW-1185">Reference proteome</keyword>
<keyword evidence="1" id="KW-0472">Membrane</keyword>
<evidence type="ECO:0000313" key="3">
    <source>
        <dbReference type="Proteomes" id="UP000295788"/>
    </source>
</evidence>
<evidence type="ECO:0000313" key="2">
    <source>
        <dbReference type="EMBL" id="TCS77947.1"/>
    </source>
</evidence>
<evidence type="ECO:0000256" key="1">
    <source>
        <dbReference type="SAM" id="Phobius"/>
    </source>
</evidence>
<dbReference type="Proteomes" id="UP000295788">
    <property type="component" value="Unassembled WGS sequence"/>
</dbReference>